<reference evidence="24" key="1">
    <citation type="submission" date="2025-08" db="UniProtKB">
        <authorList>
            <consortium name="RefSeq"/>
        </authorList>
    </citation>
    <scope>IDENTIFICATION</scope>
    <source>
        <tissue evidence="24">Etiolated seedlings</tissue>
    </source>
</reference>
<keyword evidence="13" id="KW-1015">Disulfide bond</keyword>
<dbReference type="CDD" id="cd01098">
    <property type="entry name" value="PAN_AP_plant"/>
    <property type="match status" value="1"/>
</dbReference>
<dbReference type="PROSITE" id="PS50927">
    <property type="entry name" value="BULB_LECTIN"/>
    <property type="match status" value="1"/>
</dbReference>
<dbReference type="InterPro" id="IPR036426">
    <property type="entry name" value="Bulb-type_lectin_dom_sf"/>
</dbReference>
<dbReference type="GO" id="GO:0048544">
    <property type="term" value="P:recognition of pollen"/>
    <property type="evidence" value="ECO:0007669"/>
    <property type="project" value="InterPro"/>
</dbReference>
<evidence type="ECO:0000256" key="13">
    <source>
        <dbReference type="ARBA" id="ARBA00023157"/>
    </source>
</evidence>
<dbReference type="GO" id="GO:0005886">
    <property type="term" value="C:plasma membrane"/>
    <property type="evidence" value="ECO:0007669"/>
    <property type="project" value="UniProtKB-SubCell"/>
</dbReference>
<gene>
    <name evidence="24" type="primary">LOC101513672</name>
</gene>
<dbReference type="SMART" id="SM00220">
    <property type="entry name" value="S_TKc"/>
    <property type="match status" value="1"/>
</dbReference>
<dbReference type="Proteomes" id="UP000087171">
    <property type="component" value="Unplaced"/>
</dbReference>
<evidence type="ECO:0000256" key="9">
    <source>
        <dbReference type="ARBA" id="ARBA00022777"/>
    </source>
</evidence>
<dbReference type="FunFam" id="3.30.200.20:FF:000145">
    <property type="entry name" value="receptor-like serine/threonine-protein kinase SD1-8"/>
    <property type="match status" value="1"/>
</dbReference>
<dbReference type="Pfam" id="PF08276">
    <property type="entry name" value="PAN_2"/>
    <property type="match status" value="1"/>
</dbReference>
<dbReference type="FunFam" id="1.10.510.10:FF:000060">
    <property type="entry name" value="G-type lectin S-receptor-like serine/threonine-protein kinase"/>
    <property type="match status" value="1"/>
</dbReference>
<proteinExistence type="inferred from homology"/>
<evidence type="ECO:0000256" key="6">
    <source>
        <dbReference type="ARBA" id="ARBA00022692"/>
    </source>
</evidence>
<dbReference type="CDD" id="cd00028">
    <property type="entry name" value="B_lectin"/>
    <property type="match status" value="1"/>
</dbReference>
<evidence type="ECO:0000256" key="7">
    <source>
        <dbReference type="ARBA" id="ARBA00022729"/>
    </source>
</evidence>
<comment type="catalytic activity">
    <reaction evidence="16 18">
        <text>L-threonyl-[protein] + ATP = O-phospho-L-threonyl-[protein] + ADP + H(+)</text>
        <dbReference type="Rhea" id="RHEA:46608"/>
        <dbReference type="Rhea" id="RHEA-COMP:11060"/>
        <dbReference type="Rhea" id="RHEA-COMP:11605"/>
        <dbReference type="ChEBI" id="CHEBI:15378"/>
        <dbReference type="ChEBI" id="CHEBI:30013"/>
        <dbReference type="ChEBI" id="CHEBI:30616"/>
        <dbReference type="ChEBI" id="CHEBI:61977"/>
        <dbReference type="ChEBI" id="CHEBI:456216"/>
        <dbReference type="EC" id="2.7.11.1"/>
    </reaction>
</comment>
<dbReference type="PROSITE" id="PS50011">
    <property type="entry name" value="PROTEIN_KINASE_DOM"/>
    <property type="match status" value="1"/>
</dbReference>
<feature type="domain" description="Protein kinase" evidence="20">
    <location>
        <begin position="525"/>
        <end position="811"/>
    </location>
</feature>
<dbReference type="PROSITE" id="PS50948">
    <property type="entry name" value="PAN"/>
    <property type="match status" value="1"/>
</dbReference>
<dbReference type="Pfam" id="PF00954">
    <property type="entry name" value="S_locus_glycop"/>
    <property type="match status" value="1"/>
</dbReference>
<feature type="domain" description="Apple" evidence="22">
    <location>
        <begin position="340"/>
        <end position="423"/>
    </location>
</feature>
<evidence type="ECO:0000259" key="20">
    <source>
        <dbReference type="PROSITE" id="PS50011"/>
    </source>
</evidence>
<dbReference type="EC" id="2.7.11.1" evidence="18"/>
<comment type="subcellular location">
    <subcellularLocation>
        <location evidence="1">Cell membrane</location>
        <topology evidence="1">Single-pass type I membrane protein</topology>
    </subcellularLocation>
</comment>
<keyword evidence="14" id="KW-0675">Receptor</keyword>
<dbReference type="KEGG" id="cam:101513672"/>
<evidence type="ECO:0000256" key="19">
    <source>
        <dbReference type="SAM" id="Phobius"/>
    </source>
</evidence>
<evidence type="ECO:0000256" key="11">
    <source>
        <dbReference type="ARBA" id="ARBA00022989"/>
    </source>
</evidence>
<evidence type="ECO:0000256" key="3">
    <source>
        <dbReference type="ARBA" id="ARBA00022527"/>
    </source>
</evidence>
<dbReference type="Pfam" id="PF01453">
    <property type="entry name" value="B_lectin"/>
    <property type="match status" value="1"/>
</dbReference>
<keyword evidence="23" id="KW-1185">Reference proteome</keyword>
<dbReference type="InterPro" id="IPR008271">
    <property type="entry name" value="Ser/Thr_kinase_AS"/>
</dbReference>
<dbReference type="InterPro" id="IPR000719">
    <property type="entry name" value="Prot_kinase_dom"/>
</dbReference>
<keyword evidence="7" id="KW-0732">Signal</keyword>
<evidence type="ECO:0000256" key="4">
    <source>
        <dbReference type="ARBA" id="ARBA00022536"/>
    </source>
</evidence>
<keyword evidence="11 19" id="KW-1133">Transmembrane helix</keyword>
<dbReference type="PANTHER" id="PTHR27002">
    <property type="entry name" value="RECEPTOR-LIKE SERINE/THREONINE-PROTEIN KINASE SD1-8"/>
    <property type="match status" value="1"/>
</dbReference>
<evidence type="ECO:0000256" key="14">
    <source>
        <dbReference type="ARBA" id="ARBA00023170"/>
    </source>
</evidence>
<dbReference type="Gene3D" id="1.10.510.10">
    <property type="entry name" value="Transferase(Phosphotransferase) domain 1"/>
    <property type="match status" value="1"/>
</dbReference>
<evidence type="ECO:0000256" key="17">
    <source>
        <dbReference type="ARBA" id="ARBA00048679"/>
    </source>
</evidence>
<dbReference type="PaxDb" id="3827-XP_004514287.1"/>
<evidence type="ECO:0000313" key="23">
    <source>
        <dbReference type="Proteomes" id="UP000087171"/>
    </source>
</evidence>
<dbReference type="OrthoDB" id="1934880at2759"/>
<evidence type="ECO:0000256" key="2">
    <source>
        <dbReference type="ARBA" id="ARBA00022475"/>
    </source>
</evidence>
<evidence type="ECO:0000259" key="22">
    <source>
        <dbReference type="PROSITE" id="PS50948"/>
    </source>
</evidence>
<dbReference type="RefSeq" id="XP_027186237.1">
    <property type="nucleotide sequence ID" value="XM_027330436.1"/>
</dbReference>
<dbReference type="FunFam" id="2.90.10.10:FF:000001">
    <property type="entry name" value="G-type lectin S-receptor-like serine/threonine-protein kinase"/>
    <property type="match status" value="1"/>
</dbReference>
<dbReference type="InterPro" id="IPR001245">
    <property type="entry name" value="Ser-Thr/Tyr_kinase_cat_dom"/>
</dbReference>
<dbReference type="GO" id="GO:0106310">
    <property type="term" value="F:protein serine kinase activity"/>
    <property type="evidence" value="ECO:0007669"/>
    <property type="project" value="RHEA"/>
</dbReference>
<keyword evidence="5 18" id="KW-0808">Transferase</keyword>
<dbReference type="SMART" id="SM00473">
    <property type="entry name" value="PAN_AP"/>
    <property type="match status" value="1"/>
</dbReference>
<evidence type="ECO:0000256" key="15">
    <source>
        <dbReference type="ARBA" id="ARBA00023180"/>
    </source>
</evidence>
<dbReference type="InterPro" id="IPR024171">
    <property type="entry name" value="SRK-like_kinase"/>
</dbReference>
<keyword evidence="2" id="KW-1003">Cell membrane</keyword>
<dbReference type="InterPro" id="IPR003609">
    <property type="entry name" value="Pan_app"/>
</dbReference>
<evidence type="ECO:0000259" key="21">
    <source>
        <dbReference type="PROSITE" id="PS50927"/>
    </source>
</evidence>
<keyword evidence="12 19" id="KW-0472">Membrane</keyword>
<dbReference type="SUPFAM" id="SSF56112">
    <property type="entry name" value="Protein kinase-like (PK-like)"/>
    <property type="match status" value="1"/>
</dbReference>
<feature type="transmembrane region" description="Helical" evidence="19">
    <location>
        <begin position="435"/>
        <end position="456"/>
    </location>
</feature>
<evidence type="ECO:0000256" key="18">
    <source>
        <dbReference type="PIRNR" id="PIRNR000641"/>
    </source>
</evidence>
<protein>
    <recommendedName>
        <fullName evidence="18">Receptor-like serine/threonine-protein kinase</fullName>
        <ecNumber evidence="18">2.7.11.1</ecNumber>
    </recommendedName>
</protein>
<name>A0A3Q7Y6L8_CICAR</name>
<evidence type="ECO:0000313" key="24">
    <source>
        <dbReference type="RefSeq" id="XP_027186237.1"/>
    </source>
</evidence>
<keyword evidence="9 18" id="KW-0418">Kinase</keyword>
<dbReference type="STRING" id="3827.A0A3Q7Y6L8"/>
<feature type="domain" description="Bulb-type lectin" evidence="21">
    <location>
        <begin position="28"/>
        <end position="147"/>
    </location>
</feature>
<keyword evidence="15" id="KW-0325">Glycoprotein</keyword>
<evidence type="ECO:0000256" key="5">
    <source>
        <dbReference type="ARBA" id="ARBA00022679"/>
    </source>
</evidence>
<dbReference type="PANTHER" id="PTHR27002:SF1105">
    <property type="entry name" value="S-LOCUS LECTIN KINASE FAMILY PROTEIN"/>
    <property type="match status" value="1"/>
</dbReference>
<dbReference type="Pfam" id="PF07714">
    <property type="entry name" value="PK_Tyr_Ser-Thr"/>
    <property type="match status" value="1"/>
</dbReference>
<dbReference type="InterPro" id="IPR011009">
    <property type="entry name" value="Kinase-like_dom_sf"/>
</dbReference>
<keyword evidence="10 18" id="KW-0067">ATP-binding</keyword>
<dbReference type="SMART" id="SM00108">
    <property type="entry name" value="B_lectin"/>
    <property type="match status" value="1"/>
</dbReference>
<accession>A0A3Q7Y6L8</accession>
<comment type="catalytic activity">
    <reaction evidence="17 18">
        <text>L-seryl-[protein] + ATP = O-phospho-L-seryl-[protein] + ADP + H(+)</text>
        <dbReference type="Rhea" id="RHEA:17989"/>
        <dbReference type="Rhea" id="RHEA-COMP:9863"/>
        <dbReference type="Rhea" id="RHEA-COMP:11604"/>
        <dbReference type="ChEBI" id="CHEBI:15378"/>
        <dbReference type="ChEBI" id="CHEBI:29999"/>
        <dbReference type="ChEBI" id="CHEBI:30616"/>
        <dbReference type="ChEBI" id="CHEBI:83421"/>
        <dbReference type="ChEBI" id="CHEBI:456216"/>
        <dbReference type="EC" id="2.7.11.1"/>
    </reaction>
</comment>
<evidence type="ECO:0000256" key="10">
    <source>
        <dbReference type="ARBA" id="ARBA00022840"/>
    </source>
</evidence>
<dbReference type="Gene3D" id="3.30.200.20">
    <property type="entry name" value="Phosphorylase Kinase, domain 1"/>
    <property type="match status" value="1"/>
</dbReference>
<dbReference type="AlphaFoldDB" id="A0A3Q7Y6L8"/>
<dbReference type="InterPro" id="IPR000858">
    <property type="entry name" value="S_locus_glycoprot_dom"/>
</dbReference>
<dbReference type="Gene3D" id="2.90.10.10">
    <property type="entry name" value="Bulb-type lectin domain"/>
    <property type="match status" value="1"/>
</dbReference>
<evidence type="ECO:0000256" key="1">
    <source>
        <dbReference type="ARBA" id="ARBA00004251"/>
    </source>
</evidence>
<evidence type="ECO:0000256" key="8">
    <source>
        <dbReference type="ARBA" id="ARBA00022741"/>
    </source>
</evidence>
<organism evidence="23 24">
    <name type="scientific">Cicer arietinum</name>
    <name type="common">Chickpea</name>
    <name type="synonym">Garbanzo</name>
    <dbReference type="NCBI Taxonomy" id="3827"/>
    <lineage>
        <taxon>Eukaryota</taxon>
        <taxon>Viridiplantae</taxon>
        <taxon>Streptophyta</taxon>
        <taxon>Embryophyta</taxon>
        <taxon>Tracheophyta</taxon>
        <taxon>Spermatophyta</taxon>
        <taxon>Magnoliopsida</taxon>
        <taxon>eudicotyledons</taxon>
        <taxon>Gunneridae</taxon>
        <taxon>Pentapetalae</taxon>
        <taxon>rosids</taxon>
        <taxon>fabids</taxon>
        <taxon>Fabales</taxon>
        <taxon>Fabaceae</taxon>
        <taxon>Papilionoideae</taxon>
        <taxon>50 kb inversion clade</taxon>
        <taxon>NPAAA clade</taxon>
        <taxon>Hologalegina</taxon>
        <taxon>IRL clade</taxon>
        <taxon>Cicereae</taxon>
        <taxon>Cicer</taxon>
    </lineage>
</organism>
<dbReference type="PIRSF" id="PIRSF000641">
    <property type="entry name" value="SRK"/>
    <property type="match status" value="1"/>
</dbReference>
<evidence type="ECO:0000256" key="12">
    <source>
        <dbReference type="ARBA" id="ARBA00023136"/>
    </source>
</evidence>
<keyword evidence="4" id="KW-0245">EGF-like domain</keyword>
<keyword evidence="8 18" id="KW-0547">Nucleotide-binding</keyword>
<keyword evidence="6 19" id="KW-0812">Transmembrane</keyword>
<dbReference type="CDD" id="cd14066">
    <property type="entry name" value="STKc_IRAK"/>
    <property type="match status" value="1"/>
</dbReference>
<evidence type="ECO:0000256" key="16">
    <source>
        <dbReference type="ARBA" id="ARBA00047899"/>
    </source>
</evidence>
<dbReference type="GO" id="GO:0005524">
    <property type="term" value="F:ATP binding"/>
    <property type="evidence" value="ECO:0007669"/>
    <property type="project" value="UniProtKB-KW"/>
</dbReference>
<dbReference type="SUPFAM" id="SSF51110">
    <property type="entry name" value="alpha-D-mannose-specific plant lectins"/>
    <property type="match status" value="1"/>
</dbReference>
<sequence length="843" mass="94977">MMCFSSCANLLSGLFILFYYMLHVSIAINTITPSQFIKDPETLLSKDGYYSLGFFSPENSTNRYVGIWWKSQSTNIWVANRNHPLNDSDGIVTISEDGNLVVLNGQKQVIWSSNVSNIASNTTSQFFDFGNLVLLDSTSGNILWQSIQQPSDTLLPGMKLSINKRTGEKVKLKSWKSPSDPSVGSFSSSSVERQNILEVFIWNETRPYWRSGPWNGSVFTGIDYMTTAYFYGFKGGDGGDGNINVYYTIPDDVEFLIYNLNSQGILEETRWNDEQKEVQVTWTSRDSECDVYGTCGEFASCSSLISPTCSCLRGFEPRNIREWNRHNWTGGCVRRTPLQCERVINKTTRTKEDGFLKLQMVKVPDYAEGTAVTPDICRSLCLENCSCIAYSHDAGIGCMSWTGNLLDIEQLESGGLDLYVRVAHAELDNGRIKTIIITIIVIIGTLVIVICAYIMWRRTSNNPAKLWHSIKSTRKMNNKTFVVFNKGGTSEENNSEDVIGGMSQDKLQDLLLFDFAKLATATDNFHLNNKLGQGGFGPVYKGKLQDGQEIAVKRLSRSSGQGLEEFMNEVVVICKLQHRNLVRLLGCCIEGDEKMLMYEYMPNKSLDAFIFDPSKNKLLDWRTRYNIIEGIARGLLYLHRDSRLRIIHRDLKASNILLDEELNPKISDFGMARIFGGREDQANTTRVVGTYGYMSPEYAMQGLFSEKSDVFSFGVLILEIVTGRRNSSFYDNEHVLSLLGSVWIQWREENILSLIDQGIYEPSHHNYISRCIHIGLLCVQELAVDRPTMATVISMLNSEVSLLPPPSQPAFILRQNMLNSKSAEENQSVSSINNVSITDICGR</sequence>
<dbReference type="GeneID" id="101513672"/>
<dbReference type="GO" id="GO:0004674">
    <property type="term" value="F:protein serine/threonine kinase activity"/>
    <property type="evidence" value="ECO:0007669"/>
    <property type="project" value="UniProtKB-KW"/>
</dbReference>
<keyword evidence="3 18" id="KW-0723">Serine/threonine-protein kinase</keyword>
<dbReference type="InterPro" id="IPR001480">
    <property type="entry name" value="Bulb-type_lectin_dom"/>
</dbReference>
<comment type="similarity">
    <text evidence="18">Belongs to the protein kinase superfamily. Ser/Thr protein kinase family.</text>
</comment>
<dbReference type="PROSITE" id="PS00108">
    <property type="entry name" value="PROTEIN_KINASE_ST"/>
    <property type="match status" value="1"/>
</dbReference>